<name>A0A367ITG3_RHIAZ</name>
<comment type="caution">
    <text evidence="2">The sequence shown here is derived from an EMBL/GenBank/DDBJ whole genome shotgun (WGS) entry which is preliminary data.</text>
</comment>
<protein>
    <submittedName>
        <fullName evidence="2">Uncharacterized protein</fullName>
    </submittedName>
</protein>
<proteinExistence type="predicted"/>
<evidence type="ECO:0000313" key="2">
    <source>
        <dbReference type="EMBL" id="RCH80929.1"/>
    </source>
</evidence>
<keyword evidence="3" id="KW-1185">Reference proteome</keyword>
<evidence type="ECO:0000313" key="3">
    <source>
        <dbReference type="Proteomes" id="UP000252139"/>
    </source>
</evidence>
<dbReference type="STRING" id="86630.A0A367ITG3"/>
<dbReference type="EMBL" id="PJQL01003665">
    <property type="protein sequence ID" value="RCH80929.1"/>
    <property type="molecule type" value="Genomic_DNA"/>
</dbReference>
<feature type="region of interest" description="Disordered" evidence="1">
    <location>
        <begin position="58"/>
        <end position="89"/>
    </location>
</feature>
<reference evidence="2 3" key="1">
    <citation type="journal article" date="2018" name="G3 (Bethesda)">
        <title>Phylogenetic and Phylogenomic Definition of Rhizopus Species.</title>
        <authorList>
            <person name="Gryganskyi A.P."/>
            <person name="Golan J."/>
            <person name="Dolatabadi S."/>
            <person name="Mondo S."/>
            <person name="Robb S."/>
            <person name="Idnurm A."/>
            <person name="Muszewska A."/>
            <person name="Steczkiewicz K."/>
            <person name="Masonjones S."/>
            <person name="Liao H.L."/>
            <person name="Gajdeczka M.T."/>
            <person name="Anike F."/>
            <person name="Vuek A."/>
            <person name="Anishchenko I.M."/>
            <person name="Voigt K."/>
            <person name="de Hoog G.S."/>
            <person name="Smith M.E."/>
            <person name="Heitman J."/>
            <person name="Vilgalys R."/>
            <person name="Stajich J.E."/>
        </authorList>
    </citation>
    <scope>NUCLEOTIDE SEQUENCE [LARGE SCALE GENOMIC DNA]</scope>
    <source>
        <strain evidence="2 3">CBS 357.93</strain>
    </source>
</reference>
<evidence type="ECO:0000256" key="1">
    <source>
        <dbReference type="SAM" id="MobiDB-lite"/>
    </source>
</evidence>
<sequence length="133" mass="15351">MTRSKFLLYCVTPRFRQNFGNYEASVRSRFLNDMDKSLYVTKTPEWGNDVRTMLATTIGKPIPPPDDSLSTKNKGLKAKQEENDHSYSQPVYSDIRFGINGNRLIPNYHQLKILNQRRQQHQQAASLLCLCSV</sequence>
<dbReference type="OrthoDB" id="2289590at2759"/>
<dbReference type="Proteomes" id="UP000252139">
    <property type="component" value="Unassembled WGS sequence"/>
</dbReference>
<accession>A0A367ITG3</accession>
<organism evidence="2 3">
    <name type="scientific">Rhizopus azygosporus</name>
    <name type="common">Rhizopus microsporus var. azygosporus</name>
    <dbReference type="NCBI Taxonomy" id="86630"/>
    <lineage>
        <taxon>Eukaryota</taxon>
        <taxon>Fungi</taxon>
        <taxon>Fungi incertae sedis</taxon>
        <taxon>Mucoromycota</taxon>
        <taxon>Mucoromycotina</taxon>
        <taxon>Mucoromycetes</taxon>
        <taxon>Mucorales</taxon>
        <taxon>Mucorineae</taxon>
        <taxon>Rhizopodaceae</taxon>
        <taxon>Rhizopus</taxon>
    </lineage>
</organism>
<dbReference type="AlphaFoldDB" id="A0A367ITG3"/>
<gene>
    <name evidence="2" type="ORF">CU097_001786</name>
</gene>